<dbReference type="Proteomes" id="UP000036367">
    <property type="component" value="Unassembled WGS sequence"/>
</dbReference>
<organism evidence="2 3">
    <name type="scientific">Rhodopirellula islandica</name>
    <dbReference type="NCBI Taxonomy" id="595434"/>
    <lineage>
        <taxon>Bacteria</taxon>
        <taxon>Pseudomonadati</taxon>
        <taxon>Planctomycetota</taxon>
        <taxon>Planctomycetia</taxon>
        <taxon>Pirellulales</taxon>
        <taxon>Pirellulaceae</taxon>
        <taxon>Rhodopirellula</taxon>
    </lineage>
</organism>
<keyword evidence="1" id="KW-0472">Membrane</keyword>
<sequence>MPRLNRVGRRLGLKKLVRVGRTVPAGRNPPPFTIIMPHQYRLFLFPIRVETKSQTTGPSSFEEERKMKRNWKATVATVQTIATQITRRSRTLAAIAIGTASVTLFAPAAMAQGEHIVSSRVVSDTVVGTSDSGPATGGCANGDCGGASGGETGVQGREYGQPDLFYNYYTQGPANAANAQMFVSPVPVPPNVGSTYLTYQPLYPNEMLYWHKDRYHNYYDNGRGMNRTRAIYYSPPVRQAASNFYWNTLRLPR</sequence>
<reference evidence="2" key="1">
    <citation type="submission" date="2015-05" db="EMBL/GenBank/DDBJ databases">
        <title>Permanent draft genome of Rhodopirellula islandicus K833.</title>
        <authorList>
            <person name="Kizina J."/>
            <person name="Richter M."/>
            <person name="Glockner F.O."/>
            <person name="Harder J."/>
        </authorList>
    </citation>
    <scope>NUCLEOTIDE SEQUENCE [LARGE SCALE GENOMIC DNA]</scope>
    <source>
        <strain evidence="2">K833</strain>
    </source>
</reference>
<evidence type="ECO:0000313" key="2">
    <source>
        <dbReference type="EMBL" id="KLU01854.1"/>
    </source>
</evidence>
<accession>A0A0J1E8R0</accession>
<proteinExistence type="predicted"/>
<evidence type="ECO:0000313" key="3">
    <source>
        <dbReference type="Proteomes" id="UP000036367"/>
    </source>
</evidence>
<keyword evidence="1" id="KW-1133">Transmembrane helix</keyword>
<feature type="transmembrane region" description="Helical" evidence="1">
    <location>
        <begin position="91"/>
        <end position="110"/>
    </location>
</feature>
<keyword evidence="1 2" id="KW-0812">Transmembrane</keyword>
<gene>
    <name evidence="2" type="ORF">RISK_006038</name>
</gene>
<dbReference type="EMBL" id="LECT01000048">
    <property type="protein sequence ID" value="KLU01854.1"/>
    <property type="molecule type" value="Genomic_DNA"/>
</dbReference>
<keyword evidence="3" id="KW-1185">Reference proteome</keyword>
<comment type="caution">
    <text evidence="2">The sequence shown here is derived from an EMBL/GenBank/DDBJ whole genome shotgun (WGS) entry which is preliminary data.</text>
</comment>
<dbReference type="PATRIC" id="fig|595434.4.peg.5735"/>
<dbReference type="AlphaFoldDB" id="A0A0J1E8R0"/>
<dbReference type="STRING" id="595434.RISK_006038"/>
<name>A0A0J1E8R0_RHOIS</name>
<protein>
    <submittedName>
        <fullName evidence="2">Signal peptide and transmembrane protein</fullName>
    </submittedName>
</protein>
<evidence type="ECO:0000256" key="1">
    <source>
        <dbReference type="SAM" id="Phobius"/>
    </source>
</evidence>